<accession>A0A6A6R9L8</accession>
<gene>
    <name evidence="2" type="ORF">BU16DRAFT_555607</name>
</gene>
<dbReference type="Proteomes" id="UP000799750">
    <property type="component" value="Unassembled WGS sequence"/>
</dbReference>
<protein>
    <submittedName>
        <fullName evidence="2">Uncharacterized protein</fullName>
    </submittedName>
</protein>
<organism evidence="2 3">
    <name type="scientific">Lophium mytilinum</name>
    <dbReference type="NCBI Taxonomy" id="390894"/>
    <lineage>
        <taxon>Eukaryota</taxon>
        <taxon>Fungi</taxon>
        <taxon>Dikarya</taxon>
        <taxon>Ascomycota</taxon>
        <taxon>Pezizomycotina</taxon>
        <taxon>Dothideomycetes</taxon>
        <taxon>Pleosporomycetidae</taxon>
        <taxon>Mytilinidiales</taxon>
        <taxon>Mytilinidiaceae</taxon>
        <taxon>Lophium</taxon>
    </lineage>
</organism>
<name>A0A6A6R9L8_9PEZI</name>
<feature type="region of interest" description="Disordered" evidence="1">
    <location>
        <begin position="171"/>
        <end position="228"/>
    </location>
</feature>
<feature type="compositionally biased region" description="Basic and acidic residues" evidence="1">
    <location>
        <begin position="171"/>
        <end position="181"/>
    </location>
</feature>
<evidence type="ECO:0000256" key="1">
    <source>
        <dbReference type="SAM" id="MobiDB-lite"/>
    </source>
</evidence>
<keyword evidence="3" id="KW-1185">Reference proteome</keyword>
<evidence type="ECO:0000313" key="2">
    <source>
        <dbReference type="EMBL" id="KAF2501104.1"/>
    </source>
</evidence>
<sequence length="228" mass="26126">MPAPRLQSSDVFEILIREKELLRENELLSRENELLQCLNKVLRAGFNEAVRQRDEFCNLLFATQAELQNLRNSQPTRRVSASQPKQPEENNQKRKRAQSLPSASSKQLHEMKELQSRVLPLPLAPQPQQSNRSQEPQKWVPDLPPLSPPRLSFFKGFQNPVSSIIKLEPHHSAGQREEVRNHSHMPPTSIPYKRPESSVTTPTSKKAERGPPSRSWTPSLPSIKQEEE</sequence>
<evidence type="ECO:0000313" key="3">
    <source>
        <dbReference type="Proteomes" id="UP000799750"/>
    </source>
</evidence>
<reference evidence="2" key="1">
    <citation type="journal article" date="2020" name="Stud. Mycol.">
        <title>101 Dothideomycetes genomes: a test case for predicting lifestyles and emergence of pathogens.</title>
        <authorList>
            <person name="Haridas S."/>
            <person name="Albert R."/>
            <person name="Binder M."/>
            <person name="Bloem J."/>
            <person name="Labutti K."/>
            <person name="Salamov A."/>
            <person name="Andreopoulos B."/>
            <person name="Baker S."/>
            <person name="Barry K."/>
            <person name="Bills G."/>
            <person name="Bluhm B."/>
            <person name="Cannon C."/>
            <person name="Castanera R."/>
            <person name="Culley D."/>
            <person name="Daum C."/>
            <person name="Ezra D."/>
            <person name="Gonzalez J."/>
            <person name="Henrissat B."/>
            <person name="Kuo A."/>
            <person name="Liang C."/>
            <person name="Lipzen A."/>
            <person name="Lutzoni F."/>
            <person name="Magnuson J."/>
            <person name="Mondo S."/>
            <person name="Nolan M."/>
            <person name="Ohm R."/>
            <person name="Pangilinan J."/>
            <person name="Park H.-J."/>
            <person name="Ramirez L."/>
            <person name="Alfaro M."/>
            <person name="Sun H."/>
            <person name="Tritt A."/>
            <person name="Yoshinaga Y."/>
            <person name="Zwiers L.-H."/>
            <person name="Turgeon B."/>
            <person name="Goodwin S."/>
            <person name="Spatafora J."/>
            <person name="Crous P."/>
            <person name="Grigoriev I."/>
        </authorList>
    </citation>
    <scope>NUCLEOTIDE SEQUENCE</scope>
    <source>
        <strain evidence="2">CBS 269.34</strain>
    </source>
</reference>
<dbReference type="AlphaFoldDB" id="A0A6A6R9L8"/>
<feature type="region of interest" description="Disordered" evidence="1">
    <location>
        <begin position="71"/>
        <end position="144"/>
    </location>
</feature>
<proteinExistence type="predicted"/>
<dbReference type="EMBL" id="MU004182">
    <property type="protein sequence ID" value="KAF2501104.1"/>
    <property type="molecule type" value="Genomic_DNA"/>
</dbReference>
<feature type="compositionally biased region" description="Polar residues" evidence="1">
    <location>
        <begin position="71"/>
        <end position="85"/>
    </location>
</feature>